<evidence type="ECO:0000313" key="6">
    <source>
        <dbReference type="Proteomes" id="UP000502297"/>
    </source>
</evidence>
<dbReference type="Pfam" id="PF12833">
    <property type="entry name" value="HTH_18"/>
    <property type="match status" value="1"/>
</dbReference>
<dbReference type="Pfam" id="PF12625">
    <property type="entry name" value="Arabinose_bd"/>
    <property type="match status" value="1"/>
</dbReference>
<reference evidence="5 6" key="1">
    <citation type="submission" date="2020-03" db="EMBL/GenBank/DDBJ databases">
        <authorList>
            <person name="Zhu W."/>
        </authorList>
    </citation>
    <scope>NUCLEOTIDE SEQUENCE [LARGE SCALE GENOMIC DNA]</scope>
    <source>
        <strain evidence="5 6">323-1</strain>
    </source>
</reference>
<dbReference type="InterPro" id="IPR032687">
    <property type="entry name" value="AraC-type_N"/>
</dbReference>
<evidence type="ECO:0000313" key="5">
    <source>
        <dbReference type="EMBL" id="QIO04687.1"/>
    </source>
</evidence>
<dbReference type="GO" id="GO:0000976">
    <property type="term" value="F:transcription cis-regulatory region binding"/>
    <property type="evidence" value="ECO:0007669"/>
    <property type="project" value="TreeGrafter"/>
</dbReference>
<feature type="domain" description="HTH araC/xylS-type" evidence="4">
    <location>
        <begin position="231"/>
        <end position="329"/>
    </location>
</feature>
<dbReference type="PROSITE" id="PS01124">
    <property type="entry name" value="HTH_ARAC_FAMILY_2"/>
    <property type="match status" value="1"/>
</dbReference>
<evidence type="ECO:0000256" key="2">
    <source>
        <dbReference type="ARBA" id="ARBA00023125"/>
    </source>
</evidence>
<sequence length="333" mass="38997">MEELKSYTGSIYGGFGHLLYTYCQKKGLSVSEKLIEIQNLERFDLKIWYQLLKEIHKQYPIDGLGLDIAKWVQPKHLGVIGYISLTCENLTEFFIKYKSFHRLIYDGKPIQFNTTASHLCITWPNISPFSGNSVSDEVSLATFIHFLRTHLAIDEIPINEVHLRHNPQNIKIYESFFDCKVKCSQPRMQIILPIKTLDMATKQSDHILQHLLTQQAQTLLDELPSQFEMSERLRKSISKGLQKNNFQIEYIASQLNLSVRQLQRYLSQQNTTYQQTLQNVRKVLALEYLQDPYLSLQEISLLLSYSEQSAFQRAFKQWMGVTPQQWRSMKQKH</sequence>
<dbReference type="KEGG" id="asha:G8E00_01295"/>
<dbReference type="InterPro" id="IPR018060">
    <property type="entry name" value="HTH_AraC"/>
</dbReference>
<dbReference type="GO" id="GO:0005829">
    <property type="term" value="C:cytosol"/>
    <property type="evidence" value="ECO:0007669"/>
    <property type="project" value="TreeGrafter"/>
</dbReference>
<keyword evidence="1" id="KW-0805">Transcription regulation</keyword>
<dbReference type="SMART" id="SM00342">
    <property type="entry name" value="HTH_ARAC"/>
    <property type="match status" value="1"/>
</dbReference>
<dbReference type="RefSeq" id="WP_166221482.1">
    <property type="nucleotide sequence ID" value="NZ_CP049801.1"/>
</dbReference>
<evidence type="ECO:0000256" key="3">
    <source>
        <dbReference type="ARBA" id="ARBA00023163"/>
    </source>
</evidence>
<protein>
    <submittedName>
        <fullName evidence="5">AraC family transcriptional regulator</fullName>
    </submittedName>
</protein>
<dbReference type="SUPFAM" id="SSF46689">
    <property type="entry name" value="Homeodomain-like"/>
    <property type="match status" value="1"/>
</dbReference>
<keyword evidence="3" id="KW-0804">Transcription</keyword>
<keyword evidence="2" id="KW-0238">DNA-binding</keyword>
<dbReference type="PANTHER" id="PTHR47894:SF1">
    <property type="entry name" value="HTH-TYPE TRANSCRIPTIONAL REGULATOR VQSM"/>
    <property type="match status" value="1"/>
</dbReference>
<gene>
    <name evidence="5" type="ORF">G8E00_01295</name>
</gene>
<accession>A0A6G8RS38</accession>
<dbReference type="GO" id="GO:0003700">
    <property type="term" value="F:DNA-binding transcription factor activity"/>
    <property type="evidence" value="ECO:0007669"/>
    <property type="project" value="InterPro"/>
</dbReference>
<proteinExistence type="predicted"/>
<keyword evidence="6" id="KW-1185">Reference proteome</keyword>
<dbReference type="Gene3D" id="1.10.10.60">
    <property type="entry name" value="Homeodomain-like"/>
    <property type="match status" value="1"/>
</dbReference>
<name>A0A6G8RS38_9GAMM</name>
<dbReference type="EMBL" id="CP049801">
    <property type="protein sequence ID" value="QIO04687.1"/>
    <property type="molecule type" value="Genomic_DNA"/>
</dbReference>
<dbReference type="PANTHER" id="PTHR47894">
    <property type="entry name" value="HTH-TYPE TRANSCRIPTIONAL REGULATOR GADX"/>
    <property type="match status" value="1"/>
</dbReference>
<evidence type="ECO:0000259" key="4">
    <source>
        <dbReference type="PROSITE" id="PS01124"/>
    </source>
</evidence>
<dbReference type="AlphaFoldDB" id="A0A6G8RS38"/>
<dbReference type="Proteomes" id="UP000502297">
    <property type="component" value="Chromosome"/>
</dbReference>
<dbReference type="InterPro" id="IPR009057">
    <property type="entry name" value="Homeodomain-like_sf"/>
</dbReference>
<organism evidence="5 6">
    <name type="scientific">Acinetobacter shaoyimingii</name>
    <dbReference type="NCBI Taxonomy" id="2715164"/>
    <lineage>
        <taxon>Bacteria</taxon>
        <taxon>Pseudomonadati</taxon>
        <taxon>Pseudomonadota</taxon>
        <taxon>Gammaproteobacteria</taxon>
        <taxon>Moraxellales</taxon>
        <taxon>Moraxellaceae</taxon>
        <taxon>Acinetobacter</taxon>
    </lineage>
</organism>
<evidence type="ECO:0000256" key="1">
    <source>
        <dbReference type="ARBA" id="ARBA00023015"/>
    </source>
</evidence>